<evidence type="ECO:0000256" key="4">
    <source>
        <dbReference type="RuleBase" id="RU364147"/>
    </source>
</evidence>
<evidence type="ECO:0000256" key="2">
    <source>
        <dbReference type="ARBA" id="ARBA00008186"/>
    </source>
</evidence>
<dbReference type="PANTHER" id="PTHR22890">
    <property type="entry name" value="MEDIATOR OF RNA POLYMERASE II TRANSCRIPTION SUBUNIT 11"/>
    <property type="match status" value="1"/>
</dbReference>
<protein>
    <recommendedName>
        <fullName evidence="4">Mediator of RNA polymerase II transcription subunit 11</fullName>
    </recommendedName>
    <alternativeName>
        <fullName evidence="4">Mediator complex subunit 11</fullName>
    </alternativeName>
</protein>
<dbReference type="EMBL" id="KV407455">
    <property type="protein sequence ID" value="KZF25026.1"/>
    <property type="molecule type" value="Genomic_DNA"/>
</dbReference>
<accession>A0A165IKH5</accession>
<name>A0A165IKH5_XYLHT</name>
<comment type="subcellular location">
    <subcellularLocation>
        <location evidence="1 4">Nucleus</location>
    </subcellularLocation>
</comment>
<dbReference type="Gene3D" id="1.10.287.3490">
    <property type="match status" value="1"/>
</dbReference>
<keyword evidence="4" id="KW-0804">Transcription</keyword>
<dbReference type="GO" id="GO:0003712">
    <property type="term" value="F:transcription coregulator activity"/>
    <property type="evidence" value="ECO:0007669"/>
    <property type="project" value="InterPro"/>
</dbReference>
<comment type="subunit">
    <text evidence="4">Component of the Mediator complex.</text>
</comment>
<dbReference type="Proteomes" id="UP000076632">
    <property type="component" value="Unassembled WGS sequence"/>
</dbReference>
<proteinExistence type="inferred from homology"/>
<dbReference type="AlphaFoldDB" id="A0A165IKH5"/>
<keyword evidence="4" id="KW-0010">Activator</keyword>
<dbReference type="GeneID" id="28895940"/>
<evidence type="ECO:0000256" key="3">
    <source>
        <dbReference type="ARBA" id="ARBA00023242"/>
    </source>
</evidence>
<dbReference type="GO" id="GO:0016592">
    <property type="term" value="C:mediator complex"/>
    <property type="evidence" value="ECO:0007669"/>
    <property type="project" value="InterPro"/>
</dbReference>
<dbReference type="InterPro" id="IPR019404">
    <property type="entry name" value="Mediator_Med11"/>
</dbReference>
<evidence type="ECO:0000313" key="6">
    <source>
        <dbReference type="Proteomes" id="UP000076632"/>
    </source>
</evidence>
<organism evidence="5 6">
    <name type="scientific">Xylona heveae (strain CBS 132557 / TC161)</name>
    <dbReference type="NCBI Taxonomy" id="1328760"/>
    <lineage>
        <taxon>Eukaryota</taxon>
        <taxon>Fungi</taxon>
        <taxon>Dikarya</taxon>
        <taxon>Ascomycota</taxon>
        <taxon>Pezizomycotina</taxon>
        <taxon>Xylonomycetes</taxon>
        <taxon>Xylonales</taxon>
        <taxon>Xylonaceae</taxon>
        <taxon>Xylona</taxon>
    </lineage>
</organism>
<dbReference type="Pfam" id="PF10280">
    <property type="entry name" value="Med11"/>
    <property type="match status" value="1"/>
</dbReference>
<reference evidence="5 6" key="1">
    <citation type="journal article" date="2016" name="Fungal Biol.">
        <title>The genome of Xylona heveae provides a window into fungal endophytism.</title>
        <authorList>
            <person name="Gazis R."/>
            <person name="Kuo A."/>
            <person name="Riley R."/>
            <person name="LaButti K."/>
            <person name="Lipzen A."/>
            <person name="Lin J."/>
            <person name="Amirebrahimi M."/>
            <person name="Hesse C.N."/>
            <person name="Spatafora J.W."/>
            <person name="Henrissat B."/>
            <person name="Hainaut M."/>
            <person name="Grigoriev I.V."/>
            <person name="Hibbett D.S."/>
        </authorList>
    </citation>
    <scope>NUCLEOTIDE SEQUENCE [LARGE SCALE GENOMIC DNA]</scope>
    <source>
        <strain evidence="5 6">TC161</strain>
    </source>
</reference>
<dbReference type="OrthoDB" id="5418434at2759"/>
<evidence type="ECO:0000256" key="1">
    <source>
        <dbReference type="ARBA" id="ARBA00004123"/>
    </source>
</evidence>
<keyword evidence="3 4" id="KW-0539">Nucleus</keyword>
<comment type="similarity">
    <text evidence="2 4">Belongs to the Mediator complex subunit 11 family.</text>
</comment>
<keyword evidence="4" id="KW-0805">Transcription regulation</keyword>
<dbReference type="RefSeq" id="XP_018190581.1">
    <property type="nucleotide sequence ID" value="XM_018330803.1"/>
</dbReference>
<dbReference type="OMA" id="HSIDVRM"/>
<gene>
    <name evidence="4" type="primary">MED11</name>
    <name evidence="5" type="ORF">L228DRAFT_236165</name>
</gene>
<dbReference type="STRING" id="1328760.A0A165IKH5"/>
<dbReference type="InParanoid" id="A0A165IKH5"/>
<dbReference type="GO" id="GO:0006357">
    <property type="term" value="P:regulation of transcription by RNA polymerase II"/>
    <property type="evidence" value="ECO:0007669"/>
    <property type="project" value="InterPro"/>
</dbReference>
<comment type="function">
    <text evidence="4">Component of the Mediator complex, a coactivator involved in the regulated transcription of nearly all RNA polymerase II-dependent genes. Mediator functions as a bridge to convey information from gene-specific regulatory proteins to the basal RNA polymerase II transcription machinery. Mediator is recruited to promoters by direct interactions with regulatory proteins and serves as a scaffold for the assembly of a functional pre-initiation complex with RNA polymerase II and the general transcription factors.</text>
</comment>
<evidence type="ECO:0000313" key="5">
    <source>
        <dbReference type="EMBL" id="KZF25026.1"/>
    </source>
</evidence>
<sequence length="183" mass="19251">MSDPEGAQSASVTFTAADRIKQLNDIEKDVSALLHSAGLAVQALTTSPPESAESSDQSQPLDAHKAAFNSATARYFSLLSSITVRLRRQIYALEEANIVSPDQAGPGLPALAGATSSNTQAQAAADKGGIAAGGLGNLDVGWLNSRRDEVGKEMEAELWAKARELLADSVEQPKENTDVEMKD</sequence>
<keyword evidence="6" id="KW-1185">Reference proteome</keyword>